<feature type="region of interest" description="Disordered" evidence="3">
    <location>
        <begin position="802"/>
        <end position="831"/>
    </location>
</feature>
<evidence type="ECO:0000256" key="1">
    <source>
        <dbReference type="ARBA" id="ARBA00006993"/>
    </source>
</evidence>
<name>A0A835HG46_9MAGN</name>
<keyword evidence="2" id="KW-0206">Cytoskeleton</keyword>
<dbReference type="OrthoDB" id="1929108at2759"/>
<dbReference type="GO" id="GO:0005856">
    <property type="term" value="C:cytoskeleton"/>
    <property type="evidence" value="ECO:0007669"/>
    <property type="project" value="UniProtKB-SubCell"/>
</dbReference>
<comment type="caution">
    <text evidence="5">The sequence shown here is derived from an EMBL/GenBank/DDBJ whole genome shotgun (WGS) entry which is preliminary data.</text>
</comment>
<proteinExistence type="inferred from homology"/>
<evidence type="ECO:0000313" key="5">
    <source>
        <dbReference type="EMBL" id="KAF9597747.1"/>
    </source>
</evidence>
<dbReference type="Proteomes" id="UP000631114">
    <property type="component" value="Unassembled WGS sequence"/>
</dbReference>
<dbReference type="EMBL" id="JADFTS010000007">
    <property type="protein sequence ID" value="KAF9597747.1"/>
    <property type="molecule type" value="Genomic_DNA"/>
</dbReference>
<comment type="subcellular location">
    <subcellularLocation>
        <location evidence="2">Cytoplasm</location>
        <location evidence="2">Cytoskeleton</location>
    </subcellularLocation>
</comment>
<feature type="compositionally biased region" description="Basic and acidic residues" evidence="3">
    <location>
        <begin position="417"/>
        <end position="428"/>
    </location>
</feature>
<comment type="function">
    <text evidence="2">Involved in regulation of actin and microtubule organization. Part of a WAVE complex that activates the Arp2/3 complex.</text>
</comment>
<keyword evidence="2" id="KW-0963">Cytoplasm</keyword>
<accession>A0A835HG46</accession>
<gene>
    <name evidence="5" type="ORF">IFM89_021234</name>
</gene>
<dbReference type="PANTHER" id="PTHR12902:SF1">
    <property type="entry name" value="WISKOTT-ALDRICH SYNDROME PROTEIN FAMILY MEMBER"/>
    <property type="match status" value="1"/>
</dbReference>
<keyword evidence="6" id="KW-1185">Reference proteome</keyword>
<dbReference type="GO" id="GO:0030036">
    <property type="term" value="P:actin cytoskeleton organization"/>
    <property type="evidence" value="ECO:0007669"/>
    <property type="project" value="UniProtKB-UniRule"/>
</dbReference>
<dbReference type="GO" id="GO:0003779">
    <property type="term" value="F:actin binding"/>
    <property type="evidence" value="ECO:0007669"/>
    <property type="project" value="UniProtKB-UniRule"/>
</dbReference>
<sequence length="1432" mass="158426">MPLRRYEIRNEYSLADPELIRGADKDDPEALLEGVAMSGLVGVLRQLGDLAQFAAEIFHDLHEEVMATSARGHGLTLRVQQLEAEFPLIEKPFLSQTSHSQFLNNSGVEWHPNLRLDQSVIPQGDLPRFVMDSYEECRGPPRLFLLDKFDIAGAGACLKRYSDPSFFKAEFDSTEAAKEELKREKITHKVKKRGSRWRNGENPEIKASQSKLHQLLLEERCQSENIVHTHNVKLKRRHSNNSLVDSNAKKSYMERFIHSPDSKFAYENSTTPARLKMGSSNISELVPEPEVRRSLSKDLSHNREEKELDPSVDKFDEDVNKEKKGVVREKNLNKLWERTPENELESVPPTFKGEDKKELVVNSKSKAEAGADGYHSDDVNSEIDHYTDALTTMDSEIETDTESRPKKERAFKIEKKYVDSETNEDQKELQNQFSDTHSVGSSIVSEDGNSSMKKGRYGSSYSDTFSNSAENMQSDGDLASKVHPATLAANVHISEKVPAMRNTSVSRSLEHDVPNGSCNEVSAIPSYSPDLTEADCGSDVKSCASVVSRSRGASLSELQFFQPNLIMIHSDAVKELSPKTEIGNASHDLLSTTSVSFITSQSTHDLCSVGSQKSQTVEMLDGGNPDTSGDSLLPPAHEEIIVLNDDKEESLSTCDTDNSCNDIDLPDSVALHTGTELRGFQEQDLEATPGTESAPECGPDCPSDGDVNFVRANGTVVDIEEIMPPGEKSECLASRVNYPETDDVREPKDRKMTNFVQLLELDTAVIGITDSELEASDNNMESNMLDSACSELETLSKSMEIKRSDSELKDRPASDIHLSSSVTERNSDTAHELPWRSTISDKQKAVLAAELHFQEAKSGLMDVHPEDVENSAVYCSPIGSPSKDHAKVLEDYSRSGDVNQNVLELIVASDANASTSTNVKKEPENEPAVASSDMARNYMLEKTSCCLCNHREKTESFDHRYELTDPSNHMYLDGDSIVPSKSSSMDTVCETADLNVFLPTTSYMCEKSESSSFLLKPISQGSGPHPVASSQKLLDSKPNTPDLNISLPDNNALQDNLEETPPLPPLPPMQWRIGKHRHDSPTSEGMSAFPTFNTSSPLSPEVEIAQQGLSTFHGKVAKSLNPFFSKLTSDDPRESFEMLGNDVVQPILNSSSLVESAVECQNVLRDHPNLDPSIAEPLNPFLPVSEEELQHSSSTSGEEMLQRTSLNPFRPASANEVVDTQRTSLNPFRPASTNEIVDTQCVSLSSQEDQGSSFNSLASIQHRDDEKMHHTLLDFERAMMQPQTSSSFQTIENQKHGNDLQTLEGELKWQSNMAAVIPSVEDVKQNGSLKSWLSRPRDPLIEAVASHDKSNLRKVTERVRPQISPQADERNSLLEQIRTKSFSLKPAVGSRPSIQGPKTNLKVVAILEKANAIRQALAGSDEDDDEDSWSDS</sequence>
<evidence type="ECO:0000313" key="6">
    <source>
        <dbReference type="Proteomes" id="UP000631114"/>
    </source>
</evidence>
<dbReference type="GO" id="GO:0034237">
    <property type="term" value="F:protein kinase A regulatory subunit binding"/>
    <property type="evidence" value="ECO:0007669"/>
    <property type="project" value="TreeGrafter"/>
</dbReference>
<protein>
    <recommendedName>
        <fullName evidence="2">Protein SCAR</fullName>
    </recommendedName>
    <alternativeName>
        <fullName evidence="2">Protein WAVE</fullName>
    </alternativeName>
</protein>
<dbReference type="GO" id="GO:2000601">
    <property type="term" value="P:positive regulation of Arp2/3 complex-mediated actin nucleation"/>
    <property type="evidence" value="ECO:0007669"/>
    <property type="project" value="TreeGrafter"/>
</dbReference>
<feature type="region of interest" description="Disordered" evidence="3">
    <location>
        <begin position="1016"/>
        <end position="1058"/>
    </location>
</feature>
<dbReference type="InterPro" id="IPR003124">
    <property type="entry name" value="WH2_dom"/>
</dbReference>
<evidence type="ECO:0000256" key="2">
    <source>
        <dbReference type="RuleBase" id="RU367034"/>
    </source>
</evidence>
<evidence type="ECO:0000259" key="4">
    <source>
        <dbReference type="PROSITE" id="PS51082"/>
    </source>
</evidence>
<feature type="region of interest" description="Disordered" evidence="3">
    <location>
        <begin position="1208"/>
        <end position="1232"/>
    </location>
</feature>
<evidence type="ECO:0000256" key="3">
    <source>
        <dbReference type="SAM" id="MobiDB-lite"/>
    </source>
</evidence>
<feature type="region of interest" description="Disordered" evidence="3">
    <location>
        <begin position="417"/>
        <end position="456"/>
    </location>
</feature>
<dbReference type="Gene3D" id="1.20.5.340">
    <property type="match status" value="1"/>
</dbReference>
<dbReference type="InterPro" id="IPR028288">
    <property type="entry name" value="SCAR/WAVE_fam"/>
</dbReference>
<feature type="compositionally biased region" description="Basic and acidic residues" evidence="3">
    <location>
        <begin position="802"/>
        <end position="814"/>
    </location>
</feature>
<feature type="compositionally biased region" description="Polar residues" evidence="3">
    <location>
        <begin position="429"/>
        <end position="452"/>
    </location>
</feature>
<reference evidence="5 6" key="1">
    <citation type="submission" date="2020-10" db="EMBL/GenBank/DDBJ databases">
        <title>The Coptis chinensis genome and diversification of protoberbering-type alkaloids.</title>
        <authorList>
            <person name="Wang B."/>
            <person name="Shu S."/>
            <person name="Song C."/>
            <person name="Liu Y."/>
        </authorList>
    </citation>
    <scope>NUCLEOTIDE SEQUENCE [LARGE SCALE GENOMIC DNA]</scope>
    <source>
        <strain evidence="5">HL-2020</strain>
        <tissue evidence="5">Leaf</tissue>
    </source>
</reference>
<dbReference type="GO" id="GO:0071933">
    <property type="term" value="F:Arp2/3 complex binding"/>
    <property type="evidence" value="ECO:0007669"/>
    <property type="project" value="TreeGrafter"/>
</dbReference>
<feature type="compositionally biased region" description="Polar residues" evidence="3">
    <location>
        <begin position="1218"/>
        <end position="1232"/>
    </location>
</feature>
<feature type="region of interest" description="Disordered" evidence="3">
    <location>
        <begin position="286"/>
        <end position="309"/>
    </location>
</feature>
<dbReference type="PROSITE" id="PS51082">
    <property type="entry name" value="WH2"/>
    <property type="match status" value="1"/>
</dbReference>
<feature type="domain" description="WH2" evidence="4">
    <location>
        <begin position="1369"/>
        <end position="1387"/>
    </location>
</feature>
<feature type="compositionally biased region" description="Basic and acidic residues" evidence="3">
    <location>
        <begin position="289"/>
        <end position="309"/>
    </location>
</feature>
<comment type="similarity">
    <text evidence="1 2">Belongs to the SCAR/WAVE family.</text>
</comment>
<dbReference type="Gene3D" id="6.10.280.150">
    <property type="match status" value="2"/>
</dbReference>
<feature type="compositionally biased region" description="Polar residues" evidence="3">
    <location>
        <begin position="1028"/>
        <end position="1054"/>
    </location>
</feature>
<dbReference type="PANTHER" id="PTHR12902">
    <property type="entry name" value="WASP-1"/>
    <property type="match status" value="1"/>
</dbReference>
<organism evidence="5 6">
    <name type="scientific">Coptis chinensis</name>
    <dbReference type="NCBI Taxonomy" id="261450"/>
    <lineage>
        <taxon>Eukaryota</taxon>
        <taxon>Viridiplantae</taxon>
        <taxon>Streptophyta</taxon>
        <taxon>Embryophyta</taxon>
        <taxon>Tracheophyta</taxon>
        <taxon>Spermatophyta</taxon>
        <taxon>Magnoliopsida</taxon>
        <taxon>Ranunculales</taxon>
        <taxon>Ranunculaceae</taxon>
        <taxon>Coptidoideae</taxon>
        <taxon>Coptis</taxon>
    </lineage>
</organism>
<keyword evidence="2" id="KW-0009">Actin-binding</keyword>